<proteinExistence type="predicted"/>
<accession>A0A0C3B036</accession>
<sequence length="134" mass="14889">MEEDGANTSLRRLPQLGRNQRIHLFSLSETVDGRKQSSLYVQGTCARSRLLGTNLRRAAASSGPQCCDNDQPNTRASFYHCYMHLALTIRVVRDGRNSTFNPGTCCKKNRAVDETGRPDTAWRGELLAGEACIE</sequence>
<dbReference type="HOGENOM" id="CLU_1897434_0_0_1"/>
<dbReference type="AlphaFoldDB" id="A0A0C3B036"/>
<dbReference type="EMBL" id="KN822004">
    <property type="protein sequence ID" value="KIM70597.1"/>
    <property type="molecule type" value="Genomic_DNA"/>
</dbReference>
<protein>
    <submittedName>
        <fullName evidence="1">Uncharacterized protein</fullName>
    </submittedName>
</protein>
<name>A0A0C3B036_9AGAM</name>
<reference evidence="2" key="2">
    <citation type="submission" date="2015-01" db="EMBL/GenBank/DDBJ databases">
        <title>Evolutionary Origins and Diversification of the Mycorrhizal Mutualists.</title>
        <authorList>
            <consortium name="DOE Joint Genome Institute"/>
            <consortium name="Mycorrhizal Genomics Consortium"/>
            <person name="Kohler A."/>
            <person name="Kuo A."/>
            <person name="Nagy L.G."/>
            <person name="Floudas D."/>
            <person name="Copeland A."/>
            <person name="Barry K.W."/>
            <person name="Cichocki N."/>
            <person name="Veneault-Fourrey C."/>
            <person name="LaButti K."/>
            <person name="Lindquist E.A."/>
            <person name="Lipzen A."/>
            <person name="Lundell T."/>
            <person name="Morin E."/>
            <person name="Murat C."/>
            <person name="Riley R."/>
            <person name="Ohm R."/>
            <person name="Sun H."/>
            <person name="Tunlid A."/>
            <person name="Henrissat B."/>
            <person name="Grigoriev I.V."/>
            <person name="Hibbett D.S."/>
            <person name="Martin F."/>
        </authorList>
    </citation>
    <scope>NUCLEOTIDE SEQUENCE [LARGE SCALE GENOMIC DNA]</scope>
    <source>
        <strain evidence="2">Foug A</strain>
    </source>
</reference>
<gene>
    <name evidence="1" type="ORF">SCLCIDRAFT_1206730</name>
</gene>
<evidence type="ECO:0000313" key="1">
    <source>
        <dbReference type="EMBL" id="KIM70597.1"/>
    </source>
</evidence>
<evidence type="ECO:0000313" key="2">
    <source>
        <dbReference type="Proteomes" id="UP000053989"/>
    </source>
</evidence>
<organism evidence="1 2">
    <name type="scientific">Scleroderma citrinum Foug A</name>
    <dbReference type="NCBI Taxonomy" id="1036808"/>
    <lineage>
        <taxon>Eukaryota</taxon>
        <taxon>Fungi</taxon>
        <taxon>Dikarya</taxon>
        <taxon>Basidiomycota</taxon>
        <taxon>Agaricomycotina</taxon>
        <taxon>Agaricomycetes</taxon>
        <taxon>Agaricomycetidae</taxon>
        <taxon>Boletales</taxon>
        <taxon>Sclerodermatineae</taxon>
        <taxon>Sclerodermataceae</taxon>
        <taxon>Scleroderma</taxon>
    </lineage>
</organism>
<keyword evidence="2" id="KW-1185">Reference proteome</keyword>
<dbReference type="InParanoid" id="A0A0C3B036"/>
<dbReference type="Proteomes" id="UP000053989">
    <property type="component" value="Unassembled WGS sequence"/>
</dbReference>
<reference evidence="1 2" key="1">
    <citation type="submission" date="2014-04" db="EMBL/GenBank/DDBJ databases">
        <authorList>
            <consortium name="DOE Joint Genome Institute"/>
            <person name="Kuo A."/>
            <person name="Kohler A."/>
            <person name="Nagy L.G."/>
            <person name="Floudas D."/>
            <person name="Copeland A."/>
            <person name="Barry K.W."/>
            <person name="Cichocki N."/>
            <person name="Veneault-Fourrey C."/>
            <person name="LaButti K."/>
            <person name="Lindquist E.A."/>
            <person name="Lipzen A."/>
            <person name="Lundell T."/>
            <person name="Morin E."/>
            <person name="Murat C."/>
            <person name="Sun H."/>
            <person name="Tunlid A."/>
            <person name="Henrissat B."/>
            <person name="Grigoriev I.V."/>
            <person name="Hibbett D.S."/>
            <person name="Martin F."/>
            <person name="Nordberg H.P."/>
            <person name="Cantor M.N."/>
            <person name="Hua S.X."/>
        </authorList>
    </citation>
    <scope>NUCLEOTIDE SEQUENCE [LARGE SCALE GENOMIC DNA]</scope>
    <source>
        <strain evidence="1 2">Foug A</strain>
    </source>
</reference>